<evidence type="ECO:0000313" key="1">
    <source>
        <dbReference type="EMBL" id="MED6165989.1"/>
    </source>
</evidence>
<sequence length="113" mass="12809">MVFPAARPVMFFEAFAACGGEHEPLRDVFHRRRMQRLRFFLGSGIPGVPHKGLLNLDLNIAPPREYADSSQLQFQRLRLSNLLGIVETPRHHLPPQPTNSVIGNMHTVLFSKP</sequence>
<feature type="non-terminal residue" evidence="1">
    <location>
        <position position="113"/>
    </location>
</feature>
<evidence type="ECO:0000313" key="2">
    <source>
        <dbReference type="Proteomes" id="UP001341840"/>
    </source>
</evidence>
<proteinExistence type="predicted"/>
<organism evidence="1 2">
    <name type="scientific">Stylosanthes scabra</name>
    <dbReference type="NCBI Taxonomy" id="79078"/>
    <lineage>
        <taxon>Eukaryota</taxon>
        <taxon>Viridiplantae</taxon>
        <taxon>Streptophyta</taxon>
        <taxon>Embryophyta</taxon>
        <taxon>Tracheophyta</taxon>
        <taxon>Spermatophyta</taxon>
        <taxon>Magnoliopsida</taxon>
        <taxon>eudicotyledons</taxon>
        <taxon>Gunneridae</taxon>
        <taxon>Pentapetalae</taxon>
        <taxon>rosids</taxon>
        <taxon>fabids</taxon>
        <taxon>Fabales</taxon>
        <taxon>Fabaceae</taxon>
        <taxon>Papilionoideae</taxon>
        <taxon>50 kb inversion clade</taxon>
        <taxon>dalbergioids sensu lato</taxon>
        <taxon>Dalbergieae</taxon>
        <taxon>Pterocarpus clade</taxon>
        <taxon>Stylosanthes</taxon>
    </lineage>
</organism>
<accession>A0ABU6UYQ3</accession>
<keyword evidence="2" id="KW-1185">Reference proteome</keyword>
<comment type="caution">
    <text evidence="1">The sequence shown here is derived from an EMBL/GenBank/DDBJ whole genome shotgun (WGS) entry which is preliminary data.</text>
</comment>
<name>A0ABU6UYQ3_9FABA</name>
<dbReference type="EMBL" id="JASCZI010124532">
    <property type="protein sequence ID" value="MED6165989.1"/>
    <property type="molecule type" value="Genomic_DNA"/>
</dbReference>
<dbReference type="Proteomes" id="UP001341840">
    <property type="component" value="Unassembled WGS sequence"/>
</dbReference>
<protein>
    <submittedName>
        <fullName evidence="1">Uncharacterized protein</fullName>
    </submittedName>
</protein>
<gene>
    <name evidence="1" type="ORF">PIB30_104831</name>
</gene>
<reference evidence="1 2" key="1">
    <citation type="journal article" date="2023" name="Plants (Basel)">
        <title>Bridging the Gap: Combining Genomics and Transcriptomics Approaches to Understand Stylosanthes scabra, an Orphan Legume from the Brazilian Caatinga.</title>
        <authorList>
            <person name="Ferreira-Neto J.R.C."/>
            <person name="da Silva M.D."/>
            <person name="Binneck E."/>
            <person name="de Melo N.F."/>
            <person name="da Silva R.H."/>
            <person name="de Melo A.L.T.M."/>
            <person name="Pandolfi V."/>
            <person name="Bustamante F.O."/>
            <person name="Brasileiro-Vidal A.C."/>
            <person name="Benko-Iseppon A.M."/>
        </authorList>
    </citation>
    <scope>NUCLEOTIDE SEQUENCE [LARGE SCALE GENOMIC DNA]</scope>
    <source>
        <tissue evidence="1">Leaves</tissue>
    </source>
</reference>